<protein>
    <submittedName>
        <fullName evidence="3">NAD(P)-binding domain-containing protein</fullName>
    </submittedName>
</protein>
<evidence type="ECO:0000313" key="3">
    <source>
        <dbReference type="EMBL" id="WFP17240.1"/>
    </source>
</evidence>
<dbReference type="Gene3D" id="3.40.50.720">
    <property type="entry name" value="NAD(P)-binding Rossmann-like Domain"/>
    <property type="match status" value="1"/>
</dbReference>
<keyword evidence="1" id="KW-0560">Oxidoreductase</keyword>
<dbReference type="RefSeq" id="WP_278158607.1">
    <property type="nucleotide sequence ID" value="NZ_CP121252.1"/>
</dbReference>
<dbReference type="EMBL" id="CP121252">
    <property type="protein sequence ID" value="WFP17240.1"/>
    <property type="molecule type" value="Genomic_DNA"/>
</dbReference>
<reference evidence="3 4" key="1">
    <citation type="submission" date="2023-04" db="EMBL/GenBank/DDBJ databases">
        <title>Funneling lignin-derived compounds into biodiesel using alkali-halophilic Citricoccus sp. P2.</title>
        <authorList>
            <person name="Luo C.-B."/>
        </authorList>
    </citation>
    <scope>NUCLEOTIDE SEQUENCE [LARGE SCALE GENOMIC DNA]</scope>
    <source>
        <strain evidence="3 4">P2</strain>
    </source>
</reference>
<sequence>MTEPITVIGVLGAGRAGTALARVADSCGIEVDIAATRTPVQLKYHLAQYAPRARAVNAEEIGERAQIVVLMVPQEDLDDVDAPTLAGTVLVDATNRWQQEPVPRWLQAHLDEGMSSSEAIATHFSTARVVKALNHLSHWDLDAPDRATASPRRGLLVASDDDAAAALVSSLITQLGYDPVHVPRLHKGRIAEPGGPLFNRPMTAAQIREVL</sequence>
<evidence type="ECO:0000313" key="4">
    <source>
        <dbReference type="Proteomes" id="UP001219037"/>
    </source>
</evidence>
<name>A0ABY8H7W6_9MICC</name>
<keyword evidence="4" id="KW-1185">Reference proteome</keyword>
<dbReference type="InterPro" id="IPR051267">
    <property type="entry name" value="STEAP_metalloreductase"/>
</dbReference>
<evidence type="ECO:0000259" key="2">
    <source>
        <dbReference type="Pfam" id="PF03807"/>
    </source>
</evidence>
<gene>
    <name evidence="3" type="ORF">P8192_03750</name>
</gene>
<dbReference type="InterPro" id="IPR028939">
    <property type="entry name" value="P5C_Rdtase_cat_N"/>
</dbReference>
<accession>A0ABY8H7W6</accession>
<dbReference type="Pfam" id="PF03807">
    <property type="entry name" value="F420_oxidored"/>
    <property type="match status" value="1"/>
</dbReference>
<feature type="domain" description="Pyrroline-5-carboxylate reductase catalytic N-terminal" evidence="2">
    <location>
        <begin position="8"/>
        <end position="95"/>
    </location>
</feature>
<dbReference type="PANTHER" id="PTHR14239">
    <property type="entry name" value="DUDULIN-RELATED"/>
    <property type="match status" value="1"/>
</dbReference>
<dbReference type="InterPro" id="IPR036291">
    <property type="entry name" value="NAD(P)-bd_dom_sf"/>
</dbReference>
<dbReference type="Proteomes" id="UP001219037">
    <property type="component" value="Chromosome"/>
</dbReference>
<dbReference type="SUPFAM" id="SSF51735">
    <property type="entry name" value="NAD(P)-binding Rossmann-fold domains"/>
    <property type="match status" value="1"/>
</dbReference>
<evidence type="ECO:0000256" key="1">
    <source>
        <dbReference type="ARBA" id="ARBA00023002"/>
    </source>
</evidence>
<proteinExistence type="predicted"/>
<organism evidence="3 4">
    <name type="scientific">Citricoccus muralis</name>
    <dbReference type="NCBI Taxonomy" id="169134"/>
    <lineage>
        <taxon>Bacteria</taxon>
        <taxon>Bacillati</taxon>
        <taxon>Actinomycetota</taxon>
        <taxon>Actinomycetes</taxon>
        <taxon>Micrococcales</taxon>
        <taxon>Micrococcaceae</taxon>
        <taxon>Citricoccus</taxon>
    </lineage>
</organism>
<dbReference type="PANTHER" id="PTHR14239:SF0">
    <property type="entry name" value="F420-DEPENDENT NADP REDUCTASE"/>
    <property type="match status" value="1"/>
</dbReference>